<comment type="similarity">
    <text evidence="1">Belongs to the SCO1/2 family.</text>
</comment>
<organism evidence="5 6">
    <name type="scientific">Shewanella gelidii</name>
    <dbReference type="NCBI Taxonomy" id="1642821"/>
    <lineage>
        <taxon>Bacteria</taxon>
        <taxon>Pseudomonadati</taxon>
        <taxon>Pseudomonadota</taxon>
        <taxon>Gammaproteobacteria</taxon>
        <taxon>Alteromonadales</taxon>
        <taxon>Shewanellaceae</taxon>
        <taxon>Shewanella</taxon>
    </lineage>
</organism>
<accession>A0A917JSL4</accession>
<evidence type="ECO:0000256" key="2">
    <source>
        <dbReference type="PIRSR" id="PIRSR603782-1"/>
    </source>
</evidence>
<dbReference type="AlphaFoldDB" id="A0A917JSL4"/>
<protein>
    <submittedName>
        <fullName evidence="5">Electron transporter SenC</fullName>
    </submittedName>
</protein>
<feature type="chain" id="PRO_5037134114" evidence="4">
    <location>
        <begin position="20"/>
        <end position="206"/>
    </location>
</feature>
<name>A0A917JSL4_9GAMM</name>
<dbReference type="Pfam" id="PF02630">
    <property type="entry name" value="SCO1-SenC"/>
    <property type="match status" value="1"/>
</dbReference>
<keyword evidence="2" id="KW-0186">Copper</keyword>
<proteinExistence type="inferred from homology"/>
<feature type="binding site" evidence="2">
    <location>
        <position position="73"/>
    </location>
    <ligand>
        <name>Cu cation</name>
        <dbReference type="ChEBI" id="CHEBI:23378"/>
    </ligand>
</feature>
<dbReference type="Gene3D" id="3.40.30.10">
    <property type="entry name" value="Glutaredoxin"/>
    <property type="match status" value="1"/>
</dbReference>
<dbReference type="SUPFAM" id="SSF52833">
    <property type="entry name" value="Thioredoxin-like"/>
    <property type="match status" value="1"/>
</dbReference>
<feature type="binding site" evidence="2">
    <location>
        <position position="77"/>
    </location>
    <ligand>
        <name>Cu cation</name>
        <dbReference type="ChEBI" id="CHEBI:23378"/>
    </ligand>
</feature>
<keyword evidence="6" id="KW-1185">Reference proteome</keyword>
<keyword evidence="3" id="KW-1015">Disulfide bond</keyword>
<feature type="signal peptide" evidence="4">
    <location>
        <begin position="1"/>
        <end position="19"/>
    </location>
</feature>
<dbReference type="InterPro" id="IPR003782">
    <property type="entry name" value="SCO1/SenC"/>
</dbReference>
<evidence type="ECO:0000313" key="6">
    <source>
        <dbReference type="Proteomes" id="UP000613743"/>
    </source>
</evidence>
<dbReference type="PANTHER" id="PTHR12151:SF25">
    <property type="entry name" value="LINALOOL DEHYDRATASE_ISOMERASE DOMAIN-CONTAINING PROTEIN"/>
    <property type="match status" value="1"/>
</dbReference>
<keyword evidence="2" id="KW-0479">Metal-binding</keyword>
<evidence type="ECO:0000256" key="1">
    <source>
        <dbReference type="ARBA" id="ARBA00010996"/>
    </source>
</evidence>
<dbReference type="PANTHER" id="PTHR12151">
    <property type="entry name" value="ELECTRON TRANSPORT PROTIN SCO1/SENC FAMILY MEMBER"/>
    <property type="match status" value="1"/>
</dbReference>
<comment type="caution">
    <text evidence="5">The sequence shown here is derived from an EMBL/GenBank/DDBJ whole genome shotgun (WGS) entry which is preliminary data.</text>
</comment>
<evidence type="ECO:0000256" key="3">
    <source>
        <dbReference type="PIRSR" id="PIRSR603782-2"/>
    </source>
</evidence>
<evidence type="ECO:0000256" key="4">
    <source>
        <dbReference type="SAM" id="SignalP"/>
    </source>
</evidence>
<sequence>MARYWIVGLVCVAFGVVTASQMTPQPLTLATSYELEQQRPISDFELTDQYGKAFTKQRLLDKWSLIYIGYTSCPDICPTATAKLSQATQTLQQHAPFQTIFISVDPQRDTTTRLHDYMTFFASGFVAVTASHKQLLPLTRELGFVYAMIGEGAAYQVDHSASYILISPAGKRVAVIKPRADEPGRLPQIRNQELIADIQKIIDKYS</sequence>
<keyword evidence="4" id="KW-0732">Signal</keyword>
<dbReference type="CDD" id="cd02968">
    <property type="entry name" value="SCO"/>
    <property type="match status" value="1"/>
</dbReference>
<dbReference type="GO" id="GO:0046872">
    <property type="term" value="F:metal ion binding"/>
    <property type="evidence" value="ECO:0007669"/>
    <property type="project" value="UniProtKB-KW"/>
</dbReference>
<dbReference type="Proteomes" id="UP000613743">
    <property type="component" value="Unassembled WGS sequence"/>
</dbReference>
<reference evidence="5" key="2">
    <citation type="submission" date="2020-09" db="EMBL/GenBank/DDBJ databases">
        <authorList>
            <person name="Sun Q."/>
            <person name="Ohkuma M."/>
        </authorList>
    </citation>
    <scope>NUCLEOTIDE SEQUENCE</scope>
    <source>
        <strain evidence="5">JCM 30804</strain>
    </source>
</reference>
<dbReference type="EMBL" id="BMPZ01000004">
    <property type="protein sequence ID" value="GGI81750.1"/>
    <property type="molecule type" value="Genomic_DNA"/>
</dbReference>
<gene>
    <name evidence="5" type="primary">senC</name>
    <name evidence="5" type="ORF">GCM10009332_18820</name>
</gene>
<feature type="disulfide bond" description="Redox-active" evidence="3">
    <location>
        <begin position="73"/>
        <end position="77"/>
    </location>
</feature>
<evidence type="ECO:0000313" key="5">
    <source>
        <dbReference type="EMBL" id="GGI81750.1"/>
    </source>
</evidence>
<feature type="binding site" evidence="2">
    <location>
        <position position="159"/>
    </location>
    <ligand>
        <name>Cu cation</name>
        <dbReference type="ChEBI" id="CHEBI:23378"/>
    </ligand>
</feature>
<dbReference type="InterPro" id="IPR036249">
    <property type="entry name" value="Thioredoxin-like_sf"/>
</dbReference>
<reference evidence="5" key="1">
    <citation type="journal article" date="2014" name="Int. J. Syst. Evol. Microbiol.">
        <title>Complete genome sequence of Corynebacterium casei LMG S-19264T (=DSM 44701T), isolated from a smear-ripened cheese.</title>
        <authorList>
            <consortium name="US DOE Joint Genome Institute (JGI-PGF)"/>
            <person name="Walter F."/>
            <person name="Albersmeier A."/>
            <person name="Kalinowski J."/>
            <person name="Ruckert C."/>
        </authorList>
    </citation>
    <scope>NUCLEOTIDE SEQUENCE</scope>
    <source>
        <strain evidence="5">JCM 30804</strain>
    </source>
</reference>